<sequence length="663" mass="77366">MANRILRCFICEAGLPARTMSRIDREDDIQKREIAEARRNAGGRMPIQITELTRICINCNQAIMNEIRLPEEDPTALRLNVLTQTSSHTCLICNGHENLTRLSVEARVDIYMKRDIYVTQETRSCRNHLDGSGYLRPEYLEHLRSLHRPLRIPGTVLRPFLDELRNRCSTGSKYENENNFNDIEFASISPINKEDFRELFTYCDPVIEENQFRFVTKRHLLTFLCKMRQGVSDDFLATMFGYNSRQRVSTVIATVRRSLMQRFVPENLGLDSMTRAEFIARHVNEFENRLYNPTPEKPRVILYIDGTYVEVDTSSNFSAAKKSYNLHKHHYLLKPVMLVAPDGRILDIHGPYFSDIRNNDATMLLHAFQQYLHDLRRWLQPGDIIILDRGYRDAVPFLEALGFIVYIPPFLEQGQRQFTTEQANYARLITKTRWIVESRNGHMKSIFKFFDHRISVVHALNLGDFFKIGAAIINRFRPTIQMNGVNAAFADELLERLREPNVMQARIEVDGYLRTRNGRWARLDEYDDADFPILTLENLNRITAGVYQVNLSPAFIQDKLLRDEDDLFQFDSLIDEPGLIRARIWSRFSNNTRHQLWVAFGRDEEDEVFEFNYYCTCKAGARTLGTCAHVASVLWFLGFARHEENVKYPDVAMLEHIHDARNR</sequence>
<organism evidence="1 2">
    <name type="scientific">Eretmocerus hayati</name>
    <dbReference type="NCBI Taxonomy" id="131215"/>
    <lineage>
        <taxon>Eukaryota</taxon>
        <taxon>Metazoa</taxon>
        <taxon>Ecdysozoa</taxon>
        <taxon>Arthropoda</taxon>
        <taxon>Hexapoda</taxon>
        <taxon>Insecta</taxon>
        <taxon>Pterygota</taxon>
        <taxon>Neoptera</taxon>
        <taxon>Endopterygota</taxon>
        <taxon>Hymenoptera</taxon>
        <taxon>Apocrita</taxon>
        <taxon>Proctotrupomorpha</taxon>
        <taxon>Chalcidoidea</taxon>
        <taxon>Aphelinidae</taxon>
        <taxon>Aphelininae</taxon>
        <taxon>Eretmocerus</taxon>
    </lineage>
</organism>
<dbReference type="Proteomes" id="UP001239111">
    <property type="component" value="Chromosome 1"/>
</dbReference>
<protein>
    <submittedName>
        <fullName evidence="1">Uncharacterized protein</fullName>
    </submittedName>
</protein>
<comment type="caution">
    <text evidence="1">The sequence shown here is derived from an EMBL/GenBank/DDBJ whole genome shotgun (WGS) entry which is preliminary data.</text>
</comment>
<accession>A0ACC2PHL5</accession>
<reference evidence="1" key="1">
    <citation type="submission" date="2023-04" db="EMBL/GenBank/DDBJ databases">
        <title>A chromosome-level genome assembly of the parasitoid wasp Eretmocerus hayati.</title>
        <authorList>
            <person name="Zhong Y."/>
            <person name="Liu S."/>
            <person name="Liu Y."/>
        </authorList>
    </citation>
    <scope>NUCLEOTIDE SEQUENCE</scope>
    <source>
        <strain evidence="1">ZJU_SS_LIU_2023</strain>
    </source>
</reference>
<keyword evidence="2" id="KW-1185">Reference proteome</keyword>
<name>A0ACC2PHL5_9HYME</name>
<gene>
    <name evidence="1" type="ORF">QAD02_018872</name>
</gene>
<proteinExistence type="predicted"/>
<dbReference type="EMBL" id="CM056741">
    <property type="protein sequence ID" value="KAJ8683080.1"/>
    <property type="molecule type" value="Genomic_DNA"/>
</dbReference>
<evidence type="ECO:0000313" key="2">
    <source>
        <dbReference type="Proteomes" id="UP001239111"/>
    </source>
</evidence>
<evidence type="ECO:0000313" key="1">
    <source>
        <dbReference type="EMBL" id="KAJ8683080.1"/>
    </source>
</evidence>